<dbReference type="PROSITE" id="PS50977">
    <property type="entry name" value="HTH_TETR_2"/>
    <property type="match status" value="1"/>
</dbReference>
<dbReference type="Gene3D" id="1.10.357.10">
    <property type="entry name" value="Tetracycline Repressor, domain 2"/>
    <property type="match status" value="1"/>
</dbReference>
<evidence type="ECO:0000313" key="7">
    <source>
        <dbReference type="Proteomes" id="UP000199701"/>
    </source>
</evidence>
<dbReference type="OrthoDB" id="9808476at2"/>
<proteinExistence type="predicted"/>
<dbReference type="SUPFAM" id="SSF48498">
    <property type="entry name" value="Tetracyclin repressor-like, C-terminal domain"/>
    <property type="match status" value="1"/>
</dbReference>
<dbReference type="STRING" id="99656.SAMN05421659_103312"/>
<dbReference type="EMBL" id="FOJI01000003">
    <property type="protein sequence ID" value="SEW04010.1"/>
    <property type="molecule type" value="Genomic_DNA"/>
</dbReference>
<keyword evidence="7" id="KW-1185">Reference proteome</keyword>
<gene>
    <name evidence="6" type="ORF">SAMN05421659_103312</name>
</gene>
<dbReference type="Gene3D" id="1.10.10.60">
    <property type="entry name" value="Homeodomain-like"/>
    <property type="match status" value="1"/>
</dbReference>
<accession>A0A1I0NSZ6</accession>
<sequence>MGAKGLTKEIIIAEAVAFIEETGQPEVSLHELARRLEIKTPSLYNYIKNTKELQYAVFQFAIDKFVANQILATENKNKDEAVKAFADAYYSFAIENKGLYQLIMSMPSKEDDMEKKMAVPLLNIVVSILSDYALTEETIAHWQRVFRAILHGFISQEYLGYFYYYNDIDLKKSRDIAVQCFLDGLHAEISSRNLE</sequence>
<feature type="domain" description="HTH tetR-type" evidence="5">
    <location>
        <begin position="5"/>
        <end position="65"/>
    </location>
</feature>
<dbReference type="InterPro" id="IPR050624">
    <property type="entry name" value="HTH-type_Tx_Regulator"/>
</dbReference>
<name>A0A1I0NSZ6_9FIRM</name>
<feature type="DNA-binding region" description="H-T-H motif" evidence="4">
    <location>
        <begin position="28"/>
        <end position="47"/>
    </location>
</feature>
<evidence type="ECO:0000256" key="4">
    <source>
        <dbReference type="PROSITE-ProRule" id="PRU00335"/>
    </source>
</evidence>
<dbReference type="InterPro" id="IPR001647">
    <property type="entry name" value="HTH_TetR"/>
</dbReference>
<evidence type="ECO:0000313" key="6">
    <source>
        <dbReference type="EMBL" id="SEW04010.1"/>
    </source>
</evidence>
<reference evidence="6 7" key="1">
    <citation type="submission" date="2016-10" db="EMBL/GenBank/DDBJ databases">
        <authorList>
            <person name="de Groot N.N."/>
        </authorList>
    </citation>
    <scope>NUCLEOTIDE SEQUENCE [LARGE SCALE GENOMIC DNA]</scope>
    <source>
        <strain evidence="6 7">DSM 9179</strain>
    </source>
</reference>
<evidence type="ECO:0000256" key="1">
    <source>
        <dbReference type="ARBA" id="ARBA00023015"/>
    </source>
</evidence>
<dbReference type="PANTHER" id="PTHR43479">
    <property type="entry name" value="ACREF/ENVCD OPERON REPRESSOR-RELATED"/>
    <property type="match status" value="1"/>
</dbReference>
<evidence type="ECO:0000259" key="5">
    <source>
        <dbReference type="PROSITE" id="PS50977"/>
    </source>
</evidence>
<dbReference type="Pfam" id="PF13305">
    <property type="entry name" value="TetR_C_33"/>
    <property type="match status" value="1"/>
</dbReference>
<dbReference type="RefSeq" id="WP_092451561.1">
    <property type="nucleotide sequence ID" value="NZ_FOJI01000003.1"/>
</dbReference>
<dbReference type="InterPro" id="IPR036271">
    <property type="entry name" value="Tet_transcr_reg_TetR-rel_C_sf"/>
</dbReference>
<dbReference type="InterPro" id="IPR009057">
    <property type="entry name" value="Homeodomain-like_sf"/>
</dbReference>
<keyword evidence="2 4" id="KW-0238">DNA-binding</keyword>
<dbReference type="AlphaFoldDB" id="A0A1I0NSZ6"/>
<evidence type="ECO:0000256" key="3">
    <source>
        <dbReference type="ARBA" id="ARBA00023163"/>
    </source>
</evidence>
<dbReference type="InterPro" id="IPR025996">
    <property type="entry name" value="MT1864/Rv1816-like_C"/>
</dbReference>
<keyword evidence="1" id="KW-0805">Transcription regulation</keyword>
<dbReference type="SUPFAM" id="SSF46689">
    <property type="entry name" value="Homeodomain-like"/>
    <property type="match status" value="1"/>
</dbReference>
<organism evidence="6 7">
    <name type="scientific">[Clostridium] fimetarium</name>
    <dbReference type="NCBI Taxonomy" id="99656"/>
    <lineage>
        <taxon>Bacteria</taxon>
        <taxon>Bacillati</taxon>
        <taxon>Bacillota</taxon>
        <taxon>Clostridia</taxon>
        <taxon>Lachnospirales</taxon>
        <taxon>Lachnospiraceae</taxon>
    </lineage>
</organism>
<evidence type="ECO:0000256" key="2">
    <source>
        <dbReference type="ARBA" id="ARBA00023125"/>
    </source>
</evidence>
<dbReference type="GO" id="GO:0003677">
    <property type="term" value="F:DNA binding"/>
    <property type="evidence" value="ECO:0007669"/>
    <property type="project" value="UniProtKB-UniRule"/>
</dbReference>
<dbReference type="PANTHER" id="PTHR43479:SF11">
    <property type="entry name" value="ACREF_ENVCD OPERON REPRESSOR-RELATED"/>
    <property type="match status" value="1"/>
</dbReference>
<keyword evidence="3" id="KW-0804">Transcription</keyword>
<dbReference type="Proteomes" id="UP000199701">
    <property type="component" value="Unassembled WGS sequence"/>
</dbReference>
<protein>
    <submittedName>
        <fullName evidence="6">DNA-binding transcriptional regulator, AcrR family</fullName>
    </submittedName>
</protein>